<dbReference type="STRING" id="1499687.BN1080_01013"/>
<feature type="domain" description="BioF2-like acetyltransferase" evidence="1">
    <location>
        <begin position="145"/>
        <end position="273"/>
    </location>
</feature>
<dbReference type="InterPro" id="IPR050644">
    <property type="entry name" value="PG_Glycine_Bridge_Synth"/>
</dbReference>
<dbReference type="InterPro" id="IPR016181">
    <property type="entry name" value="Acyl_CoA_acyltransferase"/>
</dbReference>
<dbReference type="EMBL" id="CCXS01000001">
    <property type="protein sequence ID" value="CEG22093.1"/>
    <property type="molecule type" value="Genomic_DNA"/>
</dbReference>
<dbReference type="Pfam" id="PF13480">
    <property type="entry name" value="Acetyltransf_6"/>
    <property type="match status" value="1"/>
</dbReference>
<accession>A0A098EII7</accession>
<dbReference type="InterPro" id="IPR038740">
    <property type="entry name" value="BioF2-like_GNAT_dom"/>
</dbReference>
<reference evidence="2 3" key="1">
    <citation type="submission" date="2014-09" db="EMBL/GenBank/DDBJ databases">
        <authorList>
            <person name="Urmite Genomes Urmite Genomes"/>
        </authorList>
    </citation>
    <scope>NUCLEOTIDE SEQUENCE [LARGE SCALE GENOMIC DNA]</scope>
    <source>
        <strain evidence="2 3">ES2</strain>
    </source>
</reference>
<dbReference type="Gene3D" id="3.40.630.30">
    <property type="match status" value="1"/>
</dbReference>
<sequence>MQVPDIYFLPEWGKFFETKEAGGEWRVFETENEKGHVYYQFIVRPTPVQVDGARYSDIITPYGFSGPIILKCEEGQRQQLAAEFQEQFQRYCEEERIVSEYIRFNPWLRNRLDFEDYYEFRDNGHTLYIDLTGEDYFMEQFSSSSRRQVRKAVKNNVSIELDFTGESASEFHRLYDLTARKNNIEDYYLFSLESLHASFEVFKGKQFFINAIHEGSYISSSLILHHGDYMHYHLAANDPSAYPLAGNSLVISEACRWGVENGKKELHLGGAGSDENLYRFKRNFTKAPPLELLMGKKIRMPEAYDQLSEAKKAQEGIKHPGYFPLYRG</sequence>
<dbReference type="SUPFAM" id="SSF55729">
    <property type="entry name" value="Acyl-CoA N-acyltransferases (Nat)"/>
    <property type="match status" value="1"/>
</dbReference>
<dbReference type="PANTHER" id="PTHR36174">
    <property type="entry name" value="LIPID II:GLYCINE GLYCYLTRANSFERASE"/>
    <property type="match status" value="1"/>
</dbReference>
<gene>
    <name evidence="2" type="ORF">BN1080_01013</name>
</gene>
<evidence type="ECO:0000313" key="3">
    <source>
        <dbReference type="Proteomes" id="UP000043699"/>
    </source>
</evidence>
<dbReference type="AlphaFoldDB" id="A0A098EII7"/>
<evidence type="ECO:0000259" key="1">
    <source>
        <dbReference type="Pfam" id="PF13480"/>
    </source>
</evidence>
<dbReference type="PANTHER" id="PTHR36174:SF1">
    <property type="entry name" value="LIPID II:GLYCINE GLYCYLTRANSFERASE"/>
    <property type="match status" value="1"/>
</dbReference>
<evidence type="ECO:0000313" key="2">
    <source>
        <dbReference type="EMBL" id="CEG22093.1"/>
    </source>
</evidence>
<proteinExistence type="predicted"/>
<dbReference type="Proteomes" id="UP000043699">
    <property type="component" value="Unassembled WGS sequence"/>
</dbReference>
<protein>
    <submittedName>
        <fullName evidence="2">FemAB family protein</fullName>
    </submittedName>
</protein>
<organism evidence="2 3">
    <name type="scientific">Planococcus massiliensis</name>
    <dbReference type="NCBI Taxonomy" id="1499687"/>
    <lineage>
        <taxon>Bacteria</taxon>
        <taxon>Bacillati</taxon>
        <taxon>Bacillota</taxon>
        <taxon>Bacilli</taxon>
        <taxon>Bacillales</taxon>
        <taxon>Caryophanaceae</taxon>
        <taxon>Planococcus</taxon>
    </lineage>
</organism>
<name>A0A098EII7_9BACL</name>
<keyword evidence="3" id="KW-1185">Reference proteome</keyword>